<sequence>MHASAQSSAGLHRITETTIAALAAMRDRDRDSITEKTRLFDDLGFDSTSILELLMTLEDELDFEFDPETLEPDDFGTVGSLAAYAARQLDETER</sequence>
<keyword evidence="5" id="KW-1185">Reference proteome</keyword>
<dbReference type="InterPro" id="IPR036736">
    <property type="entry name" value="ACP-like_sf"/>
</dbReference>
<dbReference type="RefSeq" id="WP_138057143.1">
    <property type="nucleotide sequence ID" value="NZ_VAWE01000001.1"/>
</dbReference>
<dbReference type="PROSITE" id="PS50075">
    <property type="entry name" value="CARRIER"/>
    <property type="match status" value="1"/>
</dbReference>
<evidence type="ECO:0000256" key="1">
    <source>
        <dbReference type="ARBA" id="ARBA00022450"/>
    </source>
</evidence>
<dbReference type="Proteomes" id="UP000305921">
    <property type="component" value="Unassembled WGS sequence"/>
</dbReference>
<evidence type="ECO:0000256" key="2">
    <source>
        <dbReference type="ARBA" id="ARBA00022553"/>
    </source>
</evidence>
<protein>
    <submittedName>
        <fullName evidence="4">Acyl carrier protein</fullName>
    </submittedName>
</protein>
<evidence type="ECO:0000313" key="4">
    <source>
        <dbReference type="EMBL" id="TLQ47865.1"/>
    </source>
</evidence>
<dbReference type="Pfam" id="PF00550">
    <property type="entry name" value="PP-binding"/>
    <property type="match status" value="1"/>
</dbReference>
<dbReference type="AlphaFoldDB" id="A0A5R9EFF2"/>
<feature type="domain" description="Carrier" evidence="3">
    <location>
        <begin position="12"/>
        <end position="89"/>
    </location>
</feature>
<dbReference type="SUPFAM" id="SSF47336">
    <property type="entry name" value="ACP-like"/>
    <property type="match status" value="1"/>
</dbReference>
<dbReference type="Gene3D" id="1.10.1200.10">
    <property type="entry name" value="ACP-like"/>
    <property type="match status" value="1"/>
</dbReference>
<dbReference type="EMBL" id="VAWE01000001">
    <property type="protein sequence ID" value="TLQ47865.1"/>
    <property type="molecule type" value="Genomic_DNA"/>
</dbReference>
<proteinExistence type="predicted"/>
<keyword evidence="1" id="KW-0596">Phosphopantetheine</keyword>
<dbReference type="InterPro" id="IPR009081">
    <property type="entry name" value="PP-bd_ACP"/>
</dbReference>
<dbReference type="InterPro" id="IPR006162">
    <property type="entry name" value="Ppantetheine_attach_site"/>
</dbReference>
<organism evidence="4 5">
    <name type="scientific">Streptomyces marianii</name>
    <dbReference type="NCBI Taxonomy" id="1817406"/>
    <lineage>
        <taxon>Bacteria</taxon>
        <taxon>Bacillati</taxon>
        <taxon>Actinomycetota</taxon>
        <taxon>Actinomycetes</taxon>
        <taxon>Kitasatosporales</taxon>
        <taxon>Streptomycetaceae</taxon>
        <taxon>Streptomyces</taxon>
    </lineage>
</organism>
<accession>A0A5R9EFF2</accession>
<gene>
    <name evidence="4" type="ORF">FEF34_37550</name>
</gene>
<dbReference type="PROSITE" id="PS00012">
    <property type="entry name" value="PHOSPHOPANTETHEINE"/>
    <property type="match status" value="1"/>
</dbReference>
<evidence type="ECO:0000259" key="3">
    <source>
        <dbReference type="PROSITE" id="PS50075"/>
    </source>
</evidence>
<keyword evidence="2" id="KW-0597">Phosphoprotein</keyword>
<name>A0A5R9EFF2_9ACTN</name>
<comment type="caution">
    <text evidence="4">The sequence shown here is derived from an EMBL/GenBank/DDBJ whole genome shotgun (WGS) entry which is preliminary data.</text>
</comment>
<evidence type="ECO:0000313" key="5">
    <source>
        <dbReference type="Proteomes" id="UP000305921"/>
    </source>
</evidence>
<reference evidence="4 5" key="1">
    <citation type="submission" date="2019-05" db="EMBL/GenBank/DDBJ databases">
        <title>Streptomyces marianii sp. nov., a novel marine actinomycete from southern coast of India.</title>
        <authorList>
            <person name="Iniyan A.M."/>
            <person name="Wink J."/>
            <person name="Ramprasad E."/>
            <person name="Ramana C.V."/>
            <person name="Bunk B."/>
            <person name="Sproer C."/>
            <person name="Joseph F.-J.R.S."/>
            <person name="Vincent S.G.P."/>
        </authorList>
    </citation>
    <scope>NUCLEOTIDE SEQUENCE [LARGE SCALE GENOMIC DNA]</scope>
    <source>
        <strain evidence="4 5">ICN19</strain>
    </source>
</reference>